<dbReference type="RefSeq" id="WP_346751611.1">
    <property type="nucleotide sequence ID" value="NZ_JAUJEA010000003.1"/>
</dbReference>
<reference evidence="2" key="1">
    <citation type="submission" date="2023-06" db="EMBL/GenBank/DDBJ databases">
        <title>Genomic of Parafulvivirga corallium.</title>
        <authorList>
            <person name="Wang G."/>
        </authorList>
    </citation>
    <scope>NUCLEOTIDE SEQUENCE</scope>
    <source>
        <strain evidence="2">BMA10</strain>
    </source>
</reference>
<feature type="domain" description="Glyoxalase/fosfomycin resistance/dioxygenase" evidence="1">
    <location>
        <begin position="8"/>
        <end position="115"/>
    </location>
</feature>
<comment type="caution">
    <text evidence="2">The sequence shown here is derived from an EMBL/GenBank/DDBJ whole genome shotgun (WGS) entry which is preliminary data.</text>
</comment>
<dbReference type="EMBL" id="JAUJEA010000003">
    <property type="protein sequence ID" value="MDN5201583.1"/>
    <property type="molecule type" value="Genomic_DNA"/>
</dbReference>
<name>A0ABT8KMA6_9BACT</name>
<dbReference type="PANTHER" id="PTHR36503">
    <property type="entry name" value="BLR2520 PROTEIN"/>
    <property type="match status" value="1"/>
</dbReference>
<accession>A0ABT8KMA6</accession>
<protein>
    <submittedName>
        <fullName evidence="2">VOC family protein</fullName>
    </submittedName>
</protein>
<evidence type="ECO:0000313" key="3">
    <source>
        <dbReference type="Proteomes" id="UP001172082"/>
    </source>
</evidence>
<evidence type="ECO:0000259" key="1">
    <source>
        <dbReference type="Pfam" id="PF00903"/>
    </source>
</evidence>
<dbReference type="InterPro" id="IPR004360">
    <property type="entry name" value="Glyas_Fos-R_dOase_dom"/>
</dbReference>
<sequence>MHLGKFSLSLPVKDIEVSKTFYEKLGFEAIDGDHKNQDFKMPEGQRWAIMKQGDTIIGLFQGMFESHMLTFNSKDADVRVIQAELKKRGVKFISEADETTSGPAHAMLQDPDGNMMLIDYQ</sequence>
<dbReference type="Gene3D" id="3.10.180.10">
    <property type="entry name" value="2,3-Dihydroxybiphenyl 1,2-Dioxygenase, domain 1"/>
    <property type="match status" value="1"/>
</dbReference>
<gene>
    <name evidence="2" type="ORF">QQ008_09430</name>
</gene>
<dbReference type="Pfam" id="PF00903">
    <property type="entry name" value="Glyoxalase"/>
    <property type="match status" value="1"/>
</dbReference>
<organism evidence="2 3">
    <name type="scientific">Splendidivirga corallicola</name>
    <dbReference type="NCBI Taxonomy" id="3051826"/>
    <lineage>
        <taxon>Bacteria</taxon>
        <taxon>Pseudomonadati</taxon>
        <taxon>Bacteroidota</taxon>
        <taxon>Cytophagia</taxon>
        <taxon>Cytophagales</taxon>
        <taxon>Splendidivirgaceae</taxon>
        <taxon>Splendidivirga</taxon>
    </lineage>
</organism>
<proteinExistence type="predicted"/>
<dbReference type="PANTHER" id="PTHR36503:SF1">
    <property type="entry name" value="BLR2520 PROTEIN"/>
    <property type="match status" value="1"/>
</dbReference>
<evidence type="ECO:0000313" key="2">
    <source>
        <dbReference type="EMBL" id="MDN5201583.1"/>
    </source>
</evidence>
<dbReference type="SUPFAM" id="SSF54593">
    <property type="entry name" value="Glyoxalase/Bleomycin resistance protein/Dihydroxybiphenyl dioxygenase"/>
    <property type="match status" value="1"/>
</dbReference>
<dbReference type="InterPro" id="IPR029068">
    <property type="entry name" value="Glyas_Bleomycin-R_OHBP_Dase"/>
</dbReference>
<keyword evidence="3" id="KW-1185">Reference proteome</keyword>
<dbReference type="Proteomes" id="UP001172082">
    <property type="component" value="Unassembled WGS sequence"/>
</dbReference>